<organism evidence="4 5">
    <name type="scientific">Dermatophagoides farinae</name>
    <name type="common">American house dust mite</name>
    <dbReference type="NCBI Taxonomy" id="6954"/>
    <lineage>
        <taxon>Eukaryota</taxon>
        <taxon>Metazoa</taxon>
        <taxon>Ecdysozoa</taxon>
        <taxon>Arthropoda</taxon>
        <taxon>Chelicerata</taxon>
        <taxon>Arachnida</taxon>
        <taxon>Acari</taxon>
        <taxon>Acariformes</taxon>
        <taxon>Sarcoptiformes</taxon>
        <taxon>Astigmata</taxon>
        <taxon>Psoroptidia</taxon>
        <taxon>Analgoidea</taxon>
        <taxon>Pyroglyphidae</taxon>
        <taxon>Dermatophagoidinae</taxon>
        <taxon>Dermatophagoides</taxon>
    </lineage>
</organism>
<proteinExistence type="inferred from homology"/>
<dbReference type="AlphaFoldDB" id="A0A922L8D5"/>
<comment type="caution">
    <text evidence="4">The sequence shown here is derived from an EMBL/GenBank/DDBJ whole genome shotgun (WGS) entry which is preliminary data.</text>
</comment>
<keyword evidence="5" id="KW-1185">Reference proteome</keyword>
<reference evidence="3" key="2">
    <citation type="submission" date="2020-06" db="EMBL/GenBank/DDBJ databases">
        <authorList>
            <person name="Ji K."/>
            <person name="Li J."/>
        </authorList>
    </citation>
    <scope>NUCLEOTIDE SEQUENCE</scope>
    <source>
        <strain evidence="3">JKM2019</strain>
        <tissue evidence="3">Whole body</tissue>
    </source>
</reference>
<accession>A0A922L8D5</accession>
<reference evidence="3" key="3">
    <citation type="journal article" date="2021" name="World Allergy Organ. J.">
        <title>Chromosome-level assembly of Dermatophagoides farinae genome and transcriptome reveals two novel allergens Der f 37 and Der f 39.</title>
        <authorList>
            <person name="Chen J."/>
            <person name="Cai Z."/>
            <person name="Fan D."/>
            <person name="Hu J."/>
            <person name="Hou Y."/>
            <person name="He Y."/>
            <person name="Zhang Z."/>
            <person name="Zhao Z."/>
            <person name="Gao P."/>
            <person name="Hu W."/>
            <person name="Sun J."/>
            <person name="Li J."/>
            <person name="Ji K."/>
        </authorList>
    </citation>
    <scope>NUCLEOTIDE SEQUENCE</scope>
    <source>
        <strain evidence="3">JKM2019</strain>
    </source>
</reference>
<dbReference type="EMBL" id="SDOV01000004">
    <property type="protein sequence ID" value="KAH7641315.1"/>
    <property type="molecule type" value="Genomic_DNA"/>
</dbReference>
<reference evidence="4" key="4">
    <citation type="journal article" date="2022" name="Res Sq">
        <title>Comparative Genomics Reveals Insights into the Divergent Evolution of Astigmatic Mites and Household Pest Adaptations.</title>
        <authorList>
            <person name="Xiong Q."/>
            <person name="Wan A.T.-Y."/>
            <person name="Liu X.-Y."/>
            <person name="Fung C.S.-H."/>
            <person name="Xiao X."/>
            <person name="Malainual N."/>
            <person name="Hou J."/>
            <person name="Wang L."/>
            <person name="Wang M."/>
            <person name="Yang K."/>
            <person name="Cui Y."/>
            <person name="Leung E."/>
            <person name="Nong W."/>
            <person name="Shin S.-K."/>
            <person name="Au S."/>
            <person name="Jeong K.Y."/>
            <person name="Chew F.T."/>
            <person name="Hui J."/>
            <person name="Leung T.F."/>
            <person name="Tungtrongchitr A."/>
            <person name="Zhong N."/>
            <person name="Liu Z."/>
            <person name="Tsui S."/>
        </authorList>
    </citation>
    <scope>NUCLEOTIDE SEQUENCE</scope>
    <source>
        <strain evidence="4">Derf</strain>
        <tissue evidence="4">Whole organism</tissue>
    </source>
</reference>
<dbReference type="Proteomes" id="UP000828236">
    <property type="component" value="Unassembled WGS sequence"/>
</dbReference>
<dbReference type="GO" id="GO:0045271">
    <property type="term" value="C:respiratory chain complex I"/>
    <property type="evidence" value="ECO:0007669"/>
    <property type="project" value="InterPro"/>
</dbReference>
<name>A0A922L8D5_DERFA</name>
<dbReference type="GO" id="GO:0032981">
    <property type="term" value="P:mitochondrial respiratory chain complex I assembly"/>
    <property type="evidence" value="ECO:0007669"/>
    <property type="project" value="TreeGrafter"/>
</dbReference>
<gene>
    <name evidence="4" type="ORF">DERF_001125</name>
    <name evidence="3" type="ORF">HUG17_4359</name>
</gene>
<feature type="region of interest" description="Disordered" evidence="2">
    <location>
        <begin position="101"/>
        <end position="144"/>
    </location>
</feature>
<comment type="similarity">
    <text evidence="1">Belongs to the complex I NDUFA12 subunit family.</text>
</comment>
<dbReference type="PANTHER" id="PTHR32470">
    <property type="entry name" value="ADH DEHYDROGENASE [UBIQUINONE] 1 ALPHA SUBCOMPLEX ASSEMBLY FACTOR 2"/>
    <property type="match status" value="1"/>
</dbReference>
<evidence type="ECO:0000256" key="1">
    <source>
        <dbReference type="ARBA" id="ARBA00007355"/>
    </source>
</evidence>
<reference evidence="4" key="1">
    <citation type="submission" date="2013-05" db="EMBL/GenBank/DDBJ databases">
        <authorList>
            <person name="Yim A.K.Y."/>
            <person name="Chan T.F."/>
            <person name="Ji K.M."/>
            <person name="Liu X.Y."/>
            <person name="Zhou J.W."/>
            <person name="Li R.Q."/>
            <person name="Yang K.Y."/>
            <person name="Li J."/>
            <person name="Li M."/>
            <person name="Law P.T.W."/>
            <person name="Wu Y.L."/>
            <person name="Cai Z.L."/>
            <person name="Qin H."/>
            <person name="Bao Y."/>
            <person name="Leung R.K.K."/>
            <person name="Ng P.K.S."/>
            <person name="Zou J."/>
            <person name="Zhong X.J."/>
            <person name="Ran P.X."/>
            <person name="Zhong N.S."/>
            <person name="Liu Z.G."/>
            <person name="Tsui S.K.W."/>
        </authorList>
    </citation>
    <scope>NUCLEOTIDE SEQUENCE</scope>
    <source>
        <strain evidence="4">Derf</strain>
        <tissue evidence="4">Whole organism</tissue>
    </source>
</reference>
<dbReference type="EMBL" id="ASGP02000001">
    <property type="protein sequence ID" value="KAH9527081.1"/>
    <property type="molecule type" value="Genomic_DNA"/>
</dbReference>
<evidence type="ECO:0000256" key="2">
    <source>
        <dbReference type="SAM" id="MobiDB-lite"/>
    </source>
</evidence>
<evidence type="ECO:0000313" key="3">
    <source>
        <dbReference type="EMBL" id="KAH7641315.1"/>
    </source>
</evidence>
<sequence>MSDRGLSPFIKAFVYFVRTLKPSRIIGTPRAQFIGSDHLGNKYFEIKNDPNRNSKTIRYFKSVNIDDWDELPPEWNAWLRMRRLDPPTMEESMRNLQRIQKFKKSSEIISSKDIGGRGGHEPQTNFPKFHEYEQNPGSKYKPDK</sequence>
<dbReference type="PANTHER" id="PTHR32470:SF2">
    <property type="entry name" value="NADH DEHYDROGENASE [UBIQUINONE] 1 ALPHA SUBCOMPLEX ASSEMBLY FACTOR 2"/>
    <property type="match status" value="1"/>
</dbReference>
<dbReference type="InterPro" id="IPR007763">
    <property type="entry name" value="NDUFA12"/>
</dbReference>
<evidence type="ECO:0000313" key="5">
    <source>
        <dbReference type="Proteomes" id="UP000790347"/>
    </source>
</evidence>
<evidence type="ECO:0000313" key="4">
    <source>
        <dbReference type="EMBL" id="KAH9527081.1"/>
    </source>
</evidence>
<protein>
    <recommendedName>
        <fullName evidence="6">NADH dehydrogenase [ubiquinone] 1 alpha subcomplex subunit 12</fullName>
    </recommendedName>
</protein>
<dbReference type="InterPro" id="IPR052618">
    <property type="entry name" value="ComplexI_NDUFA12"/>
</dbReference>
<dbReference type="Pfam" id="PF05071">
    <property type="entry name" value="NDUFA12"/>
    <property type="match status" value="1"/>
</dbReference>
<dbReference type="GO" id="GO:0005739">
    <property type="term" value="C:mitochondrion"/>
    <property type="evidence" value="ECO:0007669"/>
    <property type="project" value="TreeGrafter"/>
</dbReference>
<dbReference type="Proteomes" id="UP000790347">
    <property type="component" value="Unassembled WGS sequence"/>
</dbReference>
<evidence type="ECO:0008006" key="6">
    <source>
        <dbReference type="Google" id="ProtNLM"/>
    </source>
</evidence>